<evidence type="ECO:0000256" key="1">
    <source>
        <dbReference type="SAM" id="Coils"/>
    </source>
</evidence>
<protein>
    <submittedName>
        <fullName evidence="3">Uncharacterized protein</fullName>
    </submittedName>
</protein>
<evidence type="ECO:0000256" key="2">
    <source>
        <dbReference type="SAM" id="MobiDB-lite"/>
    </source>
</evidence>
<name>A0AA36JTW3_9DINO</name>
<feature type="coiled-coil region" evidence="1">
    <location>
        <begin position="776"/>
        <end position="817"/>
    </location>
</feature>
<keyword evidence="1" id="KW-0175">Coiled coil</keyword>
<proteinExistence type="predicted"/>
<comment type="caution">
    <text evidence="3">The sequence shown here is derived from an EMBL/GenBank/DDBJ whole genome shotgun (WGS) entry which is preliminary data.</text>
</comment>
<feature type="coiled-coil region" evidence="1">
    <location>
        <begin position="216"/>
        <end position="355"/>
    </location>
</feature>
<dbReference type="Proteomes" id="UP001178507">
    <property type="component" value="Unassembled WGS sequence"/>
</dbReference>
<reference evidence="3" key="1">
    <citation type="submission" date="2023-08" db="EMBL/GenBank/DDBJ databases">
        <authorList>
            <person name="Chen Y."/>
            <person name="Shah S."/>
            <person name="Dougan E. K."/>
            <person name="Thang M."/>
            <person name="Chan C."/>
        </authorList>
    </citation>
    <scope>NUCLEOTIDE SEQUENCE</scope>
</reference>
<evidence type="ECO:0000313" key="3">
    <source>
        <dbReference type="EMBL" id="CAJ1411388.1"/>
    </source>
</evidence>
<sequence>MSSQVETEDDLPPALTAHIVRYTVKKFSGGREDLLPDDIDDPELLLRSLVRKYQFELTAAKSTEFRAQREAGKLQKQVSSLQEAGDEAQTLAREASSKLAYSERKLADYRSRIAMLGNRWESMTGFTNDELERDPSAAAKRFKGELRATQSEIFSERMTIRRLQKELKLVKDSLQVSEGSFTQLYEELVATRLKDQELEGAQNGLENKARMAALALQEERKALAERSETVRQLQARIHDLETMEGDVVRKKAIAERKNIVLQREVEQHSQDVKRVEKKYQEGVEVTMTLEQRCREEEAKLKEETLKVEQFAKQLAEEKRWTTLLKQDLAKAHAEIEAIQDQKNALFKESKSLDKKGIMEGKRAREAESEAKKVRELLVDSSSSLVSTTHELTDEKQRVTELQKQLEHTQGTLKEYQELAATRKNILEGVEKEVQEQKQQLKEAEAREYSLVRDLKKTKVLLTQSMAREKESDAETVRVASSLDMSQREFRKVQGEVGGLANSIEELQLQLEDSKELVRIYRQRSNDLDQDLRKANERITETQEREYQLKVESKSMTQKLAKEQDVNADLLEKVELMNTQLQETQLKYAAIKSQEEDLLEQISRLKEKVQDATERGDILERGLHHSETQREVFKDQATNLKEEVHERQTKLRSAKKEIQMTVTDLESLRESHEHMAEDLSKTKKQHSEIALKAELLESELLEVKDKLKIKVRQVAKLETVVDELNNKLGDALFEITEERQKSKTWVDQIAEKDAKLKKIEHEAYFSKESVFRVCDDIKEFQEQQEKLKLEGKGLEGEIETWQQKFEESQVEVARLKDINWRIAQDLETSKLNLRDVEAMVKKTTTELKSGKGRMVDAEARNIELSSNVSKLMEALIQAEAREKEALEMLADGKGLPQEKKKKKVIRTKTSASMNSAS</sequence>
<dbReference type="AlphaFoldDB" id="A0AA36JTW3"/>
<evidence type="ECO:0000313" key="4">
    <source>
        <dbReference type="Proteomes" id="UP001178507"/>
    </source>
</evidence>
<feature type="coiled-coil region" evidence="1">
    <location>
        <begin position="503"/>
        <end position="726"/>
    </location>
</feature>
<accession>A0AA36JTW3</accession>
<gene>
    <name evidence="3" type="ORF">EVOR1521_LOCUS31978</name>
</gene>
<feature type="compositionally biased region" description="Polar residues" evidence="2">
    <location>
        <begin position="906"/>
        <end position="916"/>
    </location>
</feature>
<dbReference type="SUPFAM" id="SSF57997">
    <property type="entry name" value="Tropomyosin"/>
    <property type="match status" value="1"/>
</dbReference>
<keyword evidence="4" id="KW-1185">Reference proteome</keyword>
<organism evidence="3 4">
    <name type="scientific">Effrenium voratum</name>
    <dbReference type="NCBI Taxonomy" id="2562239"/>
    <lineage>
        <taxon>Eukaryota</taxon>
        <taxon>Sar</taxon>
        <taxon>Alveolata</taxon>
        <taxon>Dinophyceae</taxon>
        <taxon>Suessiales</taxon>
        <taxon>Symbiodiniaceae</taxon>
        <taxon>Effrenium</taxon>
    </lineage>
</organism>
<feature type="region of interest" description="Disordered" evidence="2">
    <location>
        <begin position="890"/>
        <end position="916"/>
    </location>
</feature>
<dbReference type="EMBL" id="CAUJNA010003872">
    <property type="protein sequence ID" value="CAJ1411388.1"/>
    <property type="molecule type" value="Genomic_DNA"/>
</dbReference>
<feature type="coiled-coil region" evidence="1">
    <location>
        <begin position="384"/>
        <end position="446"/>
    </location>
</feature>